<evidence type="ECO:0000256" key="2">
    <source>
        <dbReference type="SAM" id="SignalP"/>
    </source>
</evidence>
<dbReference type="OMA" id="MAKHTIV"/>
<dbReference type="AlphaFoldDB" id="A0A058ZXA4"/>
<feature type="signal peptide" evidence="2">
    <location>
        <begin position="1"/>
        <end position="24"/>
    </location>
</feature>
<evidence type="ECO:0000259" key="3">
    <source>
        <dbReference type="Pfam" id="PF05617"/>
    </source>
</evidence>
<protein>
    <recommendedName>
        <fullName evidence="3">Prolamin-like domain-containing protein</fullName>
    </recommendedName>
</protein>
<dbReference type="Pfam" id="PF05617">
    <property type="entry name" value="Prolamin_like"/>
    <property type="match status" value="1"/>
</dbReference>
<sequence length="116" mass="12701">MAKHTIVASVLLLVCIAVSKPALAAVEIAPAYDDSLKGCDKQMTQPCGRELFHNIFQDGPDVSNSCCGILVKMGGPCHSEFVDIVLSKKQFHARTAEYLKRSINTWKRCKSIVLGH</sequence>
<keyword evidence="1 2" id="KW-0732">Signal</keyword>
<name>A0A058ZXA4_EUCGR</name>
<dbReference type="Gramene" id="KCW45971">
    <property type="protein sequence ID" value="KCW45971"/>
    <property type="gene ID" value="EUGRSUZ_L00146"/>
</dbReference>
<evidence type="ECO:0000313" key="4">
    <source>
        <dbReference type="EMBL" id="KCW45971.1"/>
    </source>
</evidence>
<gene>
    <name evidence="4" type="ORF">EUGRSUZ_L00146</name>
</gene>
<reference evidence="4" key="1">
    <citation type="submission" date="2013-07" db="EMBL/GenBank/DDBJ databases">
        <title>The genome of Eucalyptus grandis.</title>
        <authorList>
            <person name="Schmutz J."/>
            <person name="Hayes R."/>
            <person name="Myburg A."/>
            <person name="Tuskan G."/>
            <person name="Grattapaglia D."/>
            <person name="Rokhsar D.S."/>
        </authorList>
    </citation>
    <scope>NUCLEOTIDE SEQUENCE</scope>
    <source>
        <tissue evidence="4">Leaf extractions</tissue>
    </source>
</reference>
<feature type="domain" description="Prolamin-like" evidence="3">
    <location>
        <begin position="39"/>
        <end position="109"/>
    </location>
</feature>
<proteinExistence type="predicted"/>
<dbReference type="PANTHER" id="PTHR31951:SF22">
    <property type="entry name" value="ECA1 GAMETOGENESIS RELATED FAMILY"/>
    <property type="match status" value="1"/>
</dbReference>
<organism evidence="4">
    <name type="scientific">Eucalyptus grandis</name>
    <name type="common">Flooded gum</name>
    <dbReference type="NCBI Taxonomy" id="71139"/>
    <lineage>
        <taxon>Eukaryota</taxon>
        <taxon>Viridiplantae</taxon>
        <taxon>Streptophyta</taxon>
        <taxon>Embryophyta</taxon>
        <taxon>Tracheophyta</taxon>
        <taxon>Spermatophyta</taxon>
        <taxon>Magnoliopsida</taxon>
        <taxon>eudicotyledons</taxon>
        <taxon>Gunneridae</taxon>
        <taxon>Pentapetalae</taxon>
        <taxon>rosids</taxon>
        <taxon>malvids</taxon>
        <taxon>Myrtales</taxon>
        <taxon>Myrtaceae</taxon>
        <taxon>Myrtoideae</taxon>
        <taxon>Eucalypteae</taxon>
        <taxon>Eucalyptus</taxon>
    </lineage>
</organism>
<dbReference type="InParanoid" id="A0A058ZXA4"/>
<dbReference type="SUPFAM" id="SSF47699">
    <property type="entry name" value="Bifunctional inhibitor/lipid-transfer protein/seed storage 2S albumin"/>
    <property type="match status" value="1"/>
</dbReference>
<evidence type="ECO:0000256" key="1">
    <source>
        <dbReference type="ARBA" id="ARBA00022729"/>
    </source>
</evidence>
<dbReference type="PANTHER" id="PTHR31951">
    <property type="entry name" value="BIFUNCTIONAL INHIBITOR/LIPID-TRANSFER PROTEIN/SEED STORAGE 2S ALBUMIN SUPERFAMILY PROTEIN-RELATED"/>
    <property type="match status" value="1"/>
</dbReference>
<dbReference type="InterPro" id="IPR008502">
    <property type="entry name" value="Prolamin-like"/>
</dbReference>
<dbReference type="FunCoup" id="A0A058ZXA4">
    <property type="interactions" value="42"/>
</dbReference>
<accession>A0A058ZXA4</accession>
<dbReference type="EMBL" id="KK198766">
    <property type="protein sequence ID" value="KCW45971.1"/>
    <property type="molecule type" value="Genomic_DNA"/>
</dbReference>
<feature type="chain" id="PRO_5001567073" description="Prolamin-like domain-containing protein" evidence="2">
    <location>
        <begin position="25"/>
        <end position="116"/>
    </location>
</feature>
<dbReference type="InterPro" id="IPR036312">
    <property type="entry name" value="Bifun_inhib/LTP/seed_sf"/>
</dbReference>